<evidence type="ECO:0000313" key="3">
    <source>
        <dbReference type="Proteomes" id="UP000198984"/>
    </source>
</evidence>
<keyword evidence="3" id="KW-1185">Reference proteome</keyword>
<protein>
    <submittedName>
        <fullName evidence="2">Uncharacterized protein</fullName>
    </submittedName>
</protein>
<dbReference type="RefSeq" id="WP_089918594.1">
    <property type="nucleotide sequence ID" value="NZ_FOBB01000008.1"/>
</dbReference>
<organism evidence="2 3">
    <name type="scientific">Chitinophaga rupis</name>
    <dbReference type="NCBI Taxonomy" id="573321"/>
    <lineage>
        <taxon>Bacteria</taxon>
        <taxon>Pseudomonadati</taxon>
        <taxon>Bacteroidota</taxon>
        <taxon>Chitinophagia</taxon>
        <taxon>Chitinophagales</taxon>
        <taxon>Chitinophagaceae</taxon>
        <taxon>Chitinophaga</taxon>
    </lineage>
</organism>
<sequence>MNILRPIIYLAFISYFAATFLFTMPDNYVSLQFYHQQQVFQQWLFQRWGFFAPPPNYDERLYYEFRDKLTRQTKTFEVMEPIVTLKQQKAPFNWHEDIVDYLLSGSMTGIGDDLHDMRQDLIYRNKQAGKSATDTSGEHILRETIQHGISFQTLRNYAAIVAQKNRLDTARHEVRLILSHVMLPKFADRFSTKPRREEAYFISDYVTLNR</sequence>
<gene>
    <name evidence="2" type="ORF">SAMN04488505_10839</name>
</gene>
<keyword evidence="1" id="KW-0812">Transmembrane</keyword>
<dbReference type="STRING" id="573321.SAMN04488505_10839"/>
<name>A0A1H8DLN4_9BACT</name>
<dbReference type="OrthoDB" id="1269750at2"/>
<evidence type="ECO:0000313" key="2">
    <source>
        <dbReference type="EMBL" id="SEN08179.1"/>
    </source>
</evidence>
<dbReference type="Proteomes" id="UP000198984">
    <property type="component" value="Unassembled WGS sequence"/>
</dbReference>
<feature type="transmembrane region" description="Helical" evidence="1">
    <location>
        <begin position="7"/>
        <end position="24"/>
    </location>
</feature>
<evidence type="ECO:0000256" key="1">
    <source>
        <dbReference type="SAM" id="Phobius"/>
    </source>
</evidence>
<accession>A0A1H8DLN4</accession>
<proteinExistence type="predicted"/>
<reference evidence="2 3" key="1">
    <citation type="submission" date="2016-10" db="EMBL/GenBank/DDBJ databases">
        <authorList>
            <person name="de Groot N.N."/>
        </authorList>
    </citation>
    <scope>NUCLEOTIDE SEQUENCE [LARGE SCALE GENOMIC DNA]</scope>
    <source>
        <strain evidence="2 3">DSM 21039</strain>
    </source>
</reference>
<dbReference type="EMBL" id="FOBB01000008">
    <property type="protein sequence ID" value="SEN08179.1"/>
    <property type="molecule type" value="Genomic_DNA"/>
</dbReference>
<dbReference type="AlphaFoldDB" id="A0A1H8DLN4"/>
<keyword evidence="1" id="KW-0472">Membrane</keyword>
<keyword evidence="1" id="KW-1133">Transmembrane helix</keyword>